<keyword evidence="4 7" id="KW-0812">Transmembrane</keyword>
<dbReference type="STRING" id="583345.Mmol_1801"/>
<dbReference type="InterPro" id="IPR003362">
    <property type="entry name" value="Bact_transf"/>
</dbReference>
<dbReference type="Pfam" id="PF13727">
    <property type="entry name" value="CoA_binding_3"/>
    <property type="match status" value="1"/>
</dbReference>
<feature type="transmembrane region" description="Helical" evidence="7">
    <location>
        <begin position="283"/>
        <end position="304"/>
    </location>
</feature>
<evidence type="ECO:0000256" key="6">
    <source>
        <dbReference type="ARBA" id="ARBA00023136"/>
    </source>
</evidence>
<dbReference type="OrthoDB" id="9808602at2"/>
<evidence type="ECO:0000256" key="5">
    <source>
        <dbReference type="ARBA" id="ARBA00022989"/>
    </source>
</evidence>
<dbReference type="GO" id="GO:0016020">
    <property type="term" value="C:membrane"/>
    <property type="evidence" value="ECO:0007669"/>
    <property type="project" value="UniProtKB-SubCell"/>
</dbReference>
<dbReference type="InterPro" id="IPR017473">
    <property type="entry name" value="Undecaprenyl-P_gluc_Ptfrase"/>
</dbReference>
<dbReference type="GO" id="GO:0009242">
    <property type="term" value="P:colanic acid biosynthetic process"/>
    <property type="evidence" value="ECO:0007669"/>
    <property type="project" value="TreeGrafter"/>
</dbReference>
<keyword evidence="3 9" id="KW-0808">Transferase</keyword>
<protein>
    <submittedName>
        <fullName evidence="9">Undecaprenyl-phosphate glucose phosphotransferase</fullName>
    </submittedName>
</protein>
<comment type="similarity">
    <text evidence="2">Belongs to the bacterial sugar transferase family.</text>
</comment>
<name>C6WXQ6_METML</name>
<dbReference type="NCBIfam" id="TIGR03025">
    <property type="entry name" value="EPS_sugtrans"/>
    <property type="match status" value="1"/>
</dbReference>
<keyword evidence="5 7" id="KW-1133">Transmembrane helix</keyword>
<keyword evidence="10" id="KW-1185">Reference proteome</keyword>
<reference evidence="10" key="1">
    <citation type="submission" date="2009-07" db="EMBL/GenBank/DDBJ databases">
        <title>Complete sequence of Methylotenera mobilis JLW8.</title>
        <authorList>
            <consortium name="US DOE Joint Genome Institute"/>
            <person name="Lucas S."/>
            <person name="Copeland A."/>
            <person name="Lapidus A."/>
            <person name="Glavina del Rio T."/>
            <person name="Tice H."/>
            <person name="Bruce D."/>
            <person name="Goodwin L."/>
            <person name="Pitluck S."/>
            <person name="LaButti K.M."/>
            <person name="Clum A."/>
            <person name="Larimer F."/>
            <person name="Land M."/>
            <person name="Hauser L."/>
            <person name="Kyrpides N."/>
            <person name="Mikhailova N."/>
            <person name="Kayluzhnaya M."/>
            <person name="Chistoserdova L."/>
        </authorList>
    </citation>
    <scope>NUCLEOTIDE SEQUENCE [LARGE SCALE GENOMIC DNA]</scope>
    <source>
        <strain evidence="10">JLW8 / ATCC BAA-1282 / DSM 17540</strain>
    </source>
</reference>
<evidence type="ECO:0000256" key="2">
    <source>
        <dbReference type="ARBA" id="ARBA00006464"/>
    </source>
</evidence>
<keyword evidence="6 7" id="KW-0472">Membrane</keyword>
<dbReference type="InterPro" id="IPR036291">
    <property type="entry name" value="NAD(P)-bd_dom_sf"/>
</dbReference>
<dbReference type="EMBL" id="CP001672">
    <property type="protein sequence ID" value="ACT48705.1"/>
    <property type="molecule type" value="Genomic_DNA"/>
</dbReference>
<feature type="transmembrane region" description="Helical" evidence="7">
    <location>
        <begin position="84"/>
        <end position="104"/>
    </location>
</feature>
<dbReference type="InterPro" id="IPR017475">
    <property type="entry name" value="EPS_sugar_tfrase"/>
</dbReference>
<dbReference type="Pfam" id="PF02397">
    <property type="entry name" value="Bac_transf"/>
    <property type="match status" value="1"/>
</dbReference>
<evidence type="ECO:0000256" key="7">
    <source>
        <dbReference type="SAM" id="Phobius"/>
    </source>
</evidence>
<evidence type="ECO:0000256" key="3">
    <source>
        <dbReference type="ARBA" id="ARBA00022679"/>
    </source>
</evidence>
<sequence length="470" mass="53314">MPVKTNFTNNKLSGIALSRDNILQIIEIMMDPVLAALTLWCSAFIIEGHLHPTYLILSIIAFSLTYPSNPKIEQSMMESARKLLFSWFILTTILVSLGIVTGYIDDFYSNTIIAWLTITPIVQIIGAILLKAFAPTIVKLQGETKRAVIVGVNTRGIHLAKKLEESQYHLTELMGFFEDRQIDRHSTELNYPILGNFNDLLAYIKENQINVIYLSLPMASQPRIIKLLDELKDTTASIYFVPDIFLTDLIQSKIGEINGMPIVAVRETPFTGINGLIKRITDILLTSIIILLISPLLLIVAVGVKLSSPGPIVFKQRRYGLDGEEILVYKFRSMTTCDNGEHVAQATRNDQRITKFGNFIRKTSLDELPQFVNVLQGRMSIVGPRPHAVSHNEMYRKLITGYMIRHKVKPGITGWAQVNGLRGETETLDKMQARIDYDIEYLRNWSTRLDLYIIFKTVWVVFFKGQKSAY</sequence>
<dbReference type="NCBIfam" id="TIGR03023">
    <property type="entry name" value="WcaJ_sugtrans"/>
    <property type="match status" value="1"/>
</dbReference>
<evidence type="ECO:0000313" key="10">
    <source>
        <dbReference type="Proteomes" id="UP000002742"/>
    </source>
</evidence>
<dbReference type="Gene3D" id="3.40.50.720">
    <property type="entry name" value="NAD(P)-binding Rossmann-like Domain"/>
    <property type="match status" value="1"/>
</dbReference>
<gene>
    <name evidence="9" type="ordered locus">Mmol_1801</name>
</gene>
<evidence type="ECO:0000256" key="4">
    <source>
        <dbReference type="ARBA" id="ARBA00022692"/>
    </source>
</evidence>
<evidence type="ECO:0000313" key="9">
    <source>
        <dbReference type="EMBL" id="ACT48705.1"/>
    </source>
</evidence>
<dbReference type="SUPFAM" id="SSF51735">
    <property type="entry name" value="NAD(P)-binding Rossmann-fold domains"/>
    <property type="match status" value="1"/>
</dbReference>
<comment type="subcellular location">
    <subcellularLocation>
        <location evidence="1">Membrane</location>
        <topology evidence="1">Multi-pass membrane protein</topology>
    </subcellularLocation>
</comment>
<dbReference type="PANTHER" id="PTHR30576:SF21">
    <property type="entry name" value="UDP-GLUCOSE:UNDECAPRENYL-PHOSPHATE GLUCOSE-1-PHOSPHATE TRANSFERASE"/>
    <property type="match status" value="1"/>
</dbReference>
<dbReference type="HOGENOM" id="CLU_024920_0_1_4"/>
<dbReference type="KEGG" id="mmb:Mmol_1801"/>
<dbReference type="AlphaFoldDB" id="C6WXQ6"/>
<evidence type="ECO:0000259" key="8">
    <source>
        <dbReference type="Pfam" id="PF02397"/>
    </source>
</evidence>
<dbReference type="eggNOG" id="COG2148">
    <property type="taxonomic scope" value="Bacteria"/>
</dbReference>
<feature type="transmembrane region" description="Helical" evidence="7">
    <location>
        <begin position="110"/>
        <end position="130"/>
    </location>
</feature>
<dbReference type="PANTHER" id="PTHR30576">
    <property type="entry name" value="COLANIC BIOSYNTHESIS UDP-GLUCOSE LIPID CARRIER TRANSFERASE"/>
    <property type="match status" value="1"/>
</dbReference>
<accession>C6WXQ6</accession>
<organism evidence="9 10">
    <name type="scientific">Methylotenera mobilis (strain JLW8 / ATCC BAA-1282 / DSM 17540)</name>
    <dbReference type="NCBI Taxonomy" id="583345"/>
    <lineage>
        <taxon>Bacteria</taxon>
        <taxon>Pseudomonadati</taxon>
        <taxon>Pseudomonadota</taxon>
        <taxon>Betaproteobacteria</taxon>
        <taxon>Nitrosomonadales</taxon>
        <taxon>Methylophilaceae</taxon>
        <taxon>Methylotenera</taxon>
    </lineage>
</organism>
<proteinExistence type="inferred from homology"/>
<evidence type="ECO:0000256" key="1">
    <source>
        <dbReference type="ARBA" id="ARBA00004141"/>
    </source>
</evidence>
<dbReference type="Proteomes" id="UP000002742">
    <property type="component" value="Chromosome"/>
</dbReference>
<feature type="domain" description="Bacterial sugar transferase" evidence="8">
    <location>
        <begin position="278"/>
        <end position="462"/>
    </location>
</feature>
<reference evidence="9 10" key="2">
    <citation type="journal article" date="2011" name="J. Bacteriol.">
        <title>Genomes of three methylotrophs from a single niche uncover genetic and metabolic divergence of Methylophilaceae.</title>
        <authorList>
            <person name="Lapidus A."/>
            <person name="Clum A."/>
            <person name="Labutti K."/>
            <person name="Kaluzhnaya M.G."/>
            <person name="Lim S."/>
            <person name="Beck D.A."/>
            <person name="Glavina Del Rio T."/>
            <person name="Nolan M."/>
            <person name="Mavromatis K."/>
            <person name="Huntemann M."/>
            <person name="Lucas S."/>
            <person name="Lidstrom M.E."/>
            <person name="Ivanova N."/>
            <person name="Chistoserdova L."/>
        </authorList>
    </citation>
    <scope>NUCLEOTIDE SEQUENCE [LARGE SCALE GENOMIC DNA]</scope>
    <source>
        <strain evidence="10">JLW8 / ATCC BAA-1282 / DSM 17540</strain>
    </source>
</reference>
<dbReference type="GO" id="GO:0089702">
    <property type="term" value="F:undecaprenyl-phosphate glucose phosphotransferase activity"/>
    <property type="evidence" value="ECO:0007669"/>
    <property type="project" value="TreeGrafter"/>
</dbReference>